<organism evidence="1 2">
    <name type="scientific">Prunus yedoensis var. nudiflora</name>
    <dbReference type="NCBI Taxonomy" id="2094558"/>
    <lineage>
        <taxon>Eukaryota</taxon>
        <taxon>Viridiplantae</taxon>
        <taxon>Streptophyta</taxon>
        <taxon>Embryophyta</taxon>
        <taxon>Tracheophyta</taxon>
        <taxon>Spermatophyta</taxon>
        <taxon>Magnoliopsida</taxon>
        <taxon>eudicotyledons</taxon>
        <taxon>Gunneridae</taxon>
        <taxon>Pentapetalae</taxon>
        <taxon>rosids</taxon>
        <taxon>fabids</taxon>
        <taxon>Rosales</taxon>
        <taxon>Rosaceae</taxon>
        <taxon>Amygdaloideae</taxon>
        <taxon>Amygdaleae</taxon>
        <taxon>Prunus</taxon>
    </lineage>
</organism>
<proteinExistence type="predicted"/>
<sequence>MDPRPGVPKIGIECKIPKYFSFLLISFPTLSRQPNRPKLNFSGCVHRDRIEIQHGVFGNDLNFPCDWDHCFSVYQNLLQPRTFY</sequence>
<reference evidence="1 2" key="1">
    <citation type="submission" date="2018-02" db="EMBL/GenBank/DDBJ databases">
        <title>Draft genome of wild Prunus yedoensis var. nudiflora.</title>
        <authorList>
            <person name="Baek S."/>
            <person name="Kim J.-H."/>
            <person name="Choi K."/>
            <person name="Kim G.-B."/>
            <person name="Cho A."/>
            <person name="Jang H."/>
            <person name="Shin C.-H."/>
            <person name="Yu H.-J."/>
            <person name="Mun J.-H."/>
        </authorList>
    </citation>
    <scope>NUCLEOTIDE SEQUENCE [LARGE SCALE GENOMIC DNA]</scope>
    <source>
        <strain evidence="2">cv. Jeju island</strain>
        <tissue evidence="1">Leaf</tissue>
    </source>
</reference>
<evidence type="ECO:0000313" key="2">
    <source>
        <dbReference type="Proteomes" id="UP000250321"/>
    </source>
</evidence>
<keyword evidence="2" id="KW-1185">Reference proteome</keyword>
<dbReference type="AlphaFoldDB" id="A0A314YTG2"/>
<gene>
    <name evidence="1" type="ORF">Pyn_14062</name>
</gene>
<protein>
    <submittedName>
        <fullName evidence="1">Uncharacterized protein</fullName>
    </submittedName>
</protein>
<comment type="caution">
    <text evidence="1">The sequence shown here is derived from an EMBL/GenBank/DDBJ whole genome shotgun (WGS) entry which is preliminary data.</text>
</comment>
<dbReference type="EMBL" id="PJQY01000556">
    <property type="protein sequence ID" value="PQQ10003.1"/>
    <property type="molecule type" value="Genomic_DNA"/>
</dbReference>
<name>A0A314YTG2_PRUYE</name>
<evidence type="ECO:0000313" key="1">
    <source>
        <dbReference type="EMBL" id="PQQ10003.1"/>
    </source>
</evidence>
<accession>A0A314YTG2</accession>
<dbReference type="Proteomes" id="UP000250321">
    <property type="component" value="Unassembled WGS sequence"/>
</dbReference>